<organism evidence="1 2">
    <name type="scientific">Naganishia cerealis</name>
    <dbReference type="NCBI Taxonomy" id="610337"/>
    <lineage>
        <taxon>Eukaryota</taxon>
        <taxon>Fungi</taxon>
        <taxon>Dikarya</taxon>
        <taxon>Basidiomycota</taxon>
        <taxon>Agaricomycotina</taxon>
        <taxon>Tremellomycetes</taxon>
        <taxon>Filobasidiales</taxon>
        <taxon>Filobasidiaceae</taxon>
        <taxon>Naganishia</taxon>
    </lineage>
</organism>
<name>A0ACC2V042_9TREE</name>
<accession>A0ACC2V042</accession>
<dbReference type="EMBL" id="JASBWR010000139">
    <property type="protein sequence ID" value="KAJ9092081.1"/>
    <property type="molecule type" value="Genomic_DNA"/>
</dbReference>
<evidence type="ECO:0000313" key="1">
    <source>
        <dbReference type="EMBL" id="KAJ9092081.1"/>
    </source>
</evidence>
<reference evidence="1" key="1">
    <citation type="submission" date="2023-04" db="EMBL/GenBank/DDBJ databases">
        <title>Draft Genome sequencing of Naganishia species isolated from polar environments using Oxford Nanopore Technology.</title>
        <authorList>
            <person name="Leo P."/>
            <person name="Venkateswaran K."/>
        </authorList>
    </citation>
    <scope>NUCLEOTIDE SEQUENCE</scope>
    <source>
        <strain evidence="1">MNA-CCFEE 5261</strain>
    </source>
</reference>
<evidence type="ECO:0000313" key="2">
    <source>
        <dbReference type="Proteomes" id="UP001241377"/>
    </source>
</evidence>
<gene>
    <name evidence="1" type="ORF">QFC19_008856</name>
</gene>
<dbReference type="Proteomes" id="UP001241377">
    <property type="component" value="Unassembled WGS sequence"/>
</dbReference>
<proteinExistence type="predicted"/>
<comment type="caution">
    <text evidence="1">The sequence shown here is derived from an EMBL/GenBank/DDBJ whole genome shotgun (WGS) entry which is preliminary data.</text>
</comment>
<keyword evidence="2" id="KW-1185">Reference proteome</keyword>
<protein>
    <submittedName>
        <fullName evidence="1">Uncharacterized protein</fullName>
    </submittedName>
</protein>
<sequence length="531" mass="59626">MYGSSTTSHDRETESLGLATLLFTGSFSPPTASFATSANTNQWNPPLTVNLRDLECQTHVVALWNPLQQPVQGLTSPSEDLPPDLQSPMSPDFRFIPSESDMSGCSRVTYSTIDWSSPDGLPSRPPTVLAPWYDAQVRAADNGSIPTTKAGSEHSQYTMQEATSAIACVPNTEHKIAKLRERLKRRKASGYHIIKDPTAENQWSIKACIRIPQIVITMYEESTKRDVCKDSIRPVVNFRRSLKGISAGKDFNEFVLQDRQFNKYFDDLKREFSSDLSEFLKKAIEAKFKPEWQASVSPSSGNPQCSIANSFQEQQPQQQHQGKYTPREDESLYTLDQLSPTLSASSAVFSTNSPGFSVIDRSKVASSDEHSGGRQRKCKHPLKVVGEGRNGVSWSIASWITPYTSGRGRNASFNFFLQQTNDKSVWFSSRREGWVRLLEEDDFGDFVFPPRDRKFDRFAKGTKLQWNDISFLKDQIKAYSELAKPESTIWKDYIVTHNEGVKRLGGSAYTSTSKLAREKSREKATGRSEGT</sequence>